<dbReference type="Proteomes" id="UP000299084">
    <property type="component" value="Unassembled WGS sequence"/>
</dbReference>
<organism evidence="2 3">
    <name type="scientific">Camelus dromedarius</name>
    <name type="common">Dromedary</name>
    <name type="synonym">Arabian camel</name>
    <dbReference type="NCBI Taxonomy" id="9838"/>
    <lineage>
        <taxon>Eukaryota</taxon>
        <taxon>Metazoa</taxon>
        <taxon>Chordata</taxon>
        <taxon>Craniata</taxon>
        <taxon>Vertebrata</taxon>
        <taxon>Euteleostomi</taxon>
        <taxon>Mammalia</taxon>
        <taxon>Eutheria</taxon>
        <taxon>Laurasiatheria</taxon>
        <taxon>Artiodactyla</taxon>
        <taxon>Tylopoda</taxon>
        <taxon>Camelidae</taxon>
        <taxon>Camelus</taxon>
    </lineage>
</organism>
<feature type="region of interest" description="Disordered" evidence="1">
    <location>
        <begin position="1"/>
        <end position="39"/>
    </location>
</feature>
<gene>
    <name evidence="2" type="ORF">Cadr_000015366</name>
</gene>
<evidence type="ECO:0000256" key="1">
    <source>
        <dbReference type="SAM" id="MobiDB-lite"/>
    </source>
</evidence>
<feature type="compositionally biased region" description="Basic and acidic residues" evidence="1">
    <location>
        <begin position="18"/>
        <end position="32"/>
    </location>
</feature>
<dbReference type="AlphaFoldDB" id="A0A5N4DL59"/>
<sequence>MPIPHSGSPGCPRAQLTAEREREVSAEDEHGHHGTHPTV</sequence>
<evidence type="ECO:0000313" key="2">
    <source>
        <dbReference type="EMBL" id="KAB1271825.1"/>
    </source>
</evidence>
<evidence type="ECO:0000313" key="3">
    <source>
        <dbReference type="Proteomes" id="UP000299084"/>
    </source>
</evidence>
<dbReference type="EMBL" id="JWIN03000010">
    <property type="protein sequence ID" value="KAB1271825.1"/>
    <property type="molecule type" value="Genomic_DNA"/>
</dbReference>
<keyword evidence="3" id="KW-1185">Reference proteome</keyword>
<proteinExistence type="predicted"/>
<comment type="caution">
    <text evidence="2">The sequence shown here is derived from an EMBL/GenBank/DDBJ whole genome shotgun (WGS) entry which is preliminary data.</text>
</comment>
<protein>
    <submittedName>
        <fullName evidence="2">Uncharacterized protein</fullName>
    </submittedName>
</protein>
<name>A0A5N4DL59_CAMDR</name>
<reference evidence="2 3" key="1">
    <citation type="journal article" date="2019" name="Mol. Ecol. Resour.">
        <title>Improving Illumina assemblies with Hi-C and long reads: an example with the North African dromedary.</title>
        <authorList>
            <person name="Elbers J.P."/>
            <person name="Rogers M.F."/>
            <person name="Perelman P.L."/>
            <person name="Proskuryakova A.A."/>
            <person name="Serdyukova N.A."/>
            <person name="Johnson W.E."/>
            <person name="Horin P."/>
            <person name="Corander J."/>
            <person name="Murphy D."/>
            <person name="Burger P.A."/>
        </authorList>
    </citation>
    <scope>NUCLEOTIDE SEQUENCE [LARGE SCALE GENOMIC DNA]</scope>
    <source>
        <strain evidence="2">Drom800</strain>
        <tissue evidence="2">Blood</tissue>
    </source>
</reference>
<accession>A0A5N4DL59</accession>